<organism evidence="2 3">
    <name type="scientific">Pristionchus mayeri</name>
    <dbReference type="NCBI Taxonomy" id="1317129"/>
    <lineage>
        <taxon>Eukaryota</taxon>
        <taxon>Metazoa</taxon>
        <taxon>Ecdysozoa</taxon>
        <taxon>Nematoda</taxon>
        <taxon>Chromadorea</taxon>
        <taxon>Rhabditida</taxon>
        <taxon>Rhabditina</taxon>
        <taxon>Diplogasteromorpha</taxon>
        <taxon>Diplogasteroidea</taxon>
        <taxon>Neodiplogasteridae</taxon>
        <taxon>Pristionchus</taxon>
    </lineage>
</organism>
<keyword evidence="1" id="KW-0812">Transmembrane</keyword>
<evidence type="ECO:0000313" key="2">
    <source>
        <dbReference type="EMBL" id="GMR42417.1"/>
    </source>
</evidence>
<reference evidence="3" key="1">
    <citation type="submission" date="2022-10" db="EMBL/GenBank/DDBJ databases">
        <title>Genome assembly of Pristionchus species.</title>
        <authorList>
            <person name="Yoshida K."/>
            <person name="Sommer R.J."/>
        </authorList>
    </citation>
    <scope>NUCLEOTIDE SEQUENCE [LARGE SCALE GENOMIC DNA]</scope>
    <source>
        <strain evidence="3">RS5460</strain>
    </source>
</reference>
<proteinExistence type="predicted"/>
<dbReference type="Proteomes" id="UP001328107">
    <property type="component" value="Unassembled WGS sequence"/>
</dbReference>
<keyword evidence="1" id="KW-0472">Membrane</keyword>
<feature type="non-terminal residue" evidence="2">
    <location>
        <position position="1"/>
    </location>
</feature>
<comment type="caution">
    <text evidence="2">The sequence shown here is derived from an EMBL/GenBank/DDBJ whole genome shotgun (WGS) entry which is preliminary data.</text>
</comment>
<dbReference type="EMBL" id="BTRK01000003">
    <property type="protein sequence ID" value="GMR42417.1"/>
    <property type="molecule type" value="Genomic_DNA"/>
</dbReference>
<evidence type="ECO:0000313" key="3">
    <source>
        <dbReference type="Proteomes" id="UP001328107"/>
    </source>
</evidence>
<evidence type="ECO:0000256" key="1">
    <source>
        <dbReference type="SAM" id="Phobius"/>
    </source>
</evidence>
<sequence length="109" mass="12297">GFISSSDSGCLFIPPNMANNSVISRILCLLFLIIIIAILVLQGVIELIRQNRHQGQLAEVRNLIEKMGDDIKNEIVEELVDEIQDRQDDLNATYISRYRVIKNEPSGTD</sequence>
<name>A0AAN4ZQ74_9BILA</name>
<keyword evidence="3" id="KW-1185">Reference proteome</keyword>
<protein>
    <submittedName>
        <fullName evidence="2">Uncharacterized protein</fullName>
    </submittedName>
</protein>
<feature type="transmembrane region" description="Helical" evidence="1">
    <location>
        <begin position="22"/>
        <end position="45"/>
    </location>
</feature>
<dbReference type="AlphaFoldDB" id="A0AAN4ZQ74"/>
<keyword evidence="1" id="KW-1133">Transmembrane helix</keyword>
<gene>
    <name evidence="2" type="ORF">PMAYCL1PPCAC_12612</name>
</gene>
<accession>A0AAN4ZQ74</accession>